<comment type="caution">
    <text evidence="8">The sequence shown here is derived from an EMBL/GenBank/DDBJ whole genome shotgun (WGS) entry which is preliminary data.</text>
</comment>
<evidence type="ECO:0000256" key="6">
    <source>
        <dbReference type="HAMAP-Rule" id="MF_02064"/>
    </source>
</evidence>
<dbReference type="AlphaFoldDB" id="A0A0A3I7Z8"/>
<dbReference type="HAMAP" id="MF_02064">
    <property type="entry name" value="Sigma70_SigI"/>
    <property type="match status" value="1"/>
</dbReference>
<dbReference type="RefSeq" id="WP_036185568.1">
    <property type="nucleotide sequence ID" value="NZ_AVDA01000009.1"/>
</dbReference>
<dbReference type="OrthoDB" id="3190733at2"/>
<keyword evidence="4 6" id="KW-0238">DNA-binding</keyword>
<evidence type="ECO:0000313" key="8">
    <source>
        <dbReference type="EMBL" id="KGR78858.1"/>
    </source>
</evidence>
<dbReference type="InterPro" id="IPR014244">
    <property type="entry name" value="RNA_pol_sigma-I"/>
</dbReference>
<reference evidence="8 9" key="1">
    <citation type="submission" date="2014-02" db="EMBL/GenBank/DDBJ databases">
        <title>Draft genome sequence of Lysinibacillus manganicus DSM 26584T.</title>
        <authorList>
            <person name="Zhang F."/>
            <person name="Wang G."/>
            <person name="Zhang L."/>
        </authorList>
    </citation>
    <scope>NUCLEOTIDE SEQUENCE [LARGE SCALE GENOMIC DNA]</scope>
    <source>
        <strain evidence="8 9">DSM 26584</strain>
    </source>
</reference>
<sequence>MLLSIIQGIFKSKLNMTELAIKAKAGNEEVMNDLLFASKPFMKKTASFICKRPIDEHDEEFSVTILGFHEAVMAYDPEESASFHTFAHLIIKRRLVDFIRKEASRKEQLLSFDINEEDSSEQHFMFNEKSINTYKEKQQTASRKEEILLYSEMLAQFNLTFEDLTKSSPKHVDARKTAFQIAQIVAEHKSFYEFLLKNKKLPLKEIESLVQVSRKTLERQRKYIIAVVLLLNSDLSFMKDYVKGEII</sequence>
<organism evidence="8 9">
    <name type="scientific">Ureibacillus manganicus DSM 26584</name>
    <dbReference type="NCBI Taxonomy" id="1384049"/>
    <lineage>
        <taxon>Bacteria</taxon>
        <taxon>Bacillati</taxon>
        <taxon>Bacillota</taxon>
        <taxon>Bacilli</taxon>
        <taxon>Bacillales</taxon>
        <taxon>Caryophanaceae</taxon>
        <taxon>Ureibacillus</taxon>
    </lineage>
</organism>
<evidence type="ECO:0000256" key="3">
    <source>
        <dbReference type="ARBA" id="ARBA00023082"/>
    </source>
</evidence>
<evidence type="ECO:0000313" key="9">
    <source>
        <dbReference type="Proteomes" id="UP000030416"/>
    </source>
</evidence>
<evidence type="ECO:0000256" key="1">
    <source>
        <dbReference type="ARBA" id="ARBA00022490"/>
    </source>
</evidence>
<accession>A0A0A3I7Z8</accession>
<dbReference type="Gene3D" id="1.10.1740.10">
    <property type="match status" value="1"/>
</dbReference>
<dbReference type="GO" id="GO:0016987">
    <property type="term" value="F:sigma factor activity"/>
    <property type="evidence" value="ECO:0007669"/>
    <property type="project" value="UniProtKB-UniRule"/>
</dbReference>
<dbReference type="GO" id="GO:0006352">
    <property type="term" value="P:DNA-templated transcription initiation"/>
    <property type="evidence" value="ECO:0007669"/>
    <property type="project" value="UniProtKB-UniRule"/>
</dbReference>
<keyword evidence="5 6" id="KW-0804">Transcription</keyword>
<dbReference type="InterPro" id="IPR013325">
    <property type="entry name" value="RNA_pol_sigma_r2"/>
</dbReference>
<name>A0A0A3I7Z8_9BACL</name>
<dbReference type="PIRSF" id="PIRSF038953">
    <property type="entry name" value="SigI"/>
    <property type="match status" value="1"/>
</dbReference>
<comment type="similarity">
    <text evidence="6">Belongs to the sigma-70 factor family. SigI subfamily.</text>
</comment>
<dbReference type="SUPFAM" id="SSF88946">
    <property type="entry name" value="Sigma2 domain of RNA polymerase sigma factors"/>
    <property type="match status" value="1"/>
</dbReference>
<comment type="function">
    <text evidence="6">Sigma factors are initiation factors that promote the attachment of RNA polymerase to specific initiation sites and are then released.</text>
</comment>
<comment type="subunit">
    <text evidence="6">Interacts with RsgI.</text>
</comment>
<feature type="domain" description="RNA polymerase sigma-70 region 2" evidence="7">
    <location>
        <begin position="39"/>
        <end position="103"/>
    </location>
</feature>
<dbReference type="InterPro" id="IPR007627">
    <property type="entry name" value="RNA_pol_sigma70_r2"/>
</dbReference>
<keyword evidence="2 6" id="KW-0805">Transcription regulation</keyword>
<keyword evidence="3 6" id="KW-0731">Sigma factor</keyword>
<dbReference type="NCBIfam" id="TIGR02937">
    <property type="entry name" value="sigma70-ECF"/>
    <property type="match status" value="1"/>
</dbReference>
<dbReference type="EMBL" id="JPVN01000009">
    <property type="protein sequence ID" value="KGR78858.1"/>
    <property type="molecule type" value="Genomic_DNA"/>
</dbReference>
<keyword evidence="1 6" id="KW-0963">Cytoplasm</keyword>
<comment type="subcellular location">
    <subcellularLocation>
        <location evidence="6">Cytoplasm</location>
    </subcellularLocation>
</comment>
<protein>
    <recommendedName>
        <fullName evidence="6">RNA polymerase sigma factor SigI</fullName>
    </recommendedName>
</protein>
<dbReference type="eggNOG" id="COG1191">
    <property type="taxonomic scope" value="Bacteria"/>
</dbReference>
<feature type="DNA-binding region" description="H-T-H motif" evidence="6">
    <location>
        <begin position="203"/>
        <end position="222"/>
    </location>
</feature>
<dbReference type="GO" id="GO:0005737">
    <property type="term" value="C:cytoplasm"/>
    <property type="evidence" value="ECO:0007669"/>
    <property type="project" value="UniProtKB-SubCell"/>
</dbReference>
<keyword evidence="9" id="KW-1185">Reference proteome</keyword>
<dbReference type="GO" id="GO:0003677">
    <property type="term" value="F:DNA binding"/>
    <property type="evidence" value="ECO:0007669"/>
    <property type="project" value="UniProtKB-UniRule"/>
</dbReference>
<feature type="short sequence motif" description="Polymerase core binding" evidence="6">
    <location>
        <begin position="59"/>
        <end position="72"/>
    </location>
</feature>
<proteinExistence type="inferred from homology"/>
<gene>
    <name evidence="6" type="primary">sigI</name>
    <name evidence="8" type="ORF">CD29_09275</name>
</gene>
<evidence type="ECO:0000256" key="4">
    <source>
        <dbReference type="ARBA" id="ARBA00023125"/>
    </source>
</evidence>
<dbReference type="Proteomes" id="UP000030416">
    <property type="component" value="Unassembled WGS sequence"/>
</dbReference>
<keyword evidence="6" id="KW-0346">Stress response</keyword>
<evidence type="ECO:0000256" key="5">
    <source>
        <dbReference type="ARBA" id="ARBA00023163"/>
    </source>
</evidence>
<comment type="activity regulation">
    <text evidence="6">Negatively regulated by the anti-sigma-I factor RsgI.</text>
</comment>
<dbReference type="NCBIfam" id="TIGR02895">
    <property type="entry name" value="spore_sigI"/>
    <property type="match status" value="1"/>
</dbReference>
<evidence type="ECO:0000259" key="7">
    <source>
        <dbReference type="Pfam" id="PF04542"/>
    </source>
</evidence>
<dbReference type="InterPro" id="IPR014284">
    <property type="entry name" value="RNA_pol_sigma-70_dom"/>
</dbReference>
<dbReference type="STRING" id="1384049.CD29_09275"/>
<evidence type="ECO:0000256" key="2">
    <source>
        <dbReference type="ARBA" id="ARBA00023015"/>
    </source>
</evidence>
<dbReference type="Pfam" id="PF04542">
    <property type="entry name" value="Sigma70_r2"/>
    <property type="match status" value="1"/>
</dbReference>